<sequence>MSEEKKRILVADDDPSILDVLEIMLVEIGGYQVETTANGNSVLELGDNLPDLILLDLWMSGMDGREICTQLKSQATTRAIPVIIFSANRDIQTIAETAGADDYIAKPFQMNELLEKVRNCIADK</sequence>
<gene>
    <name evidence="4" type="ORF">E1163_02975</name>
</gene>
<dbReference type="Pfam" id="PF00072">
    <property type="entry name" value="Response_reg"/>
    <property type="match status" value="1"/>
</dbReference>
<dbReference type="PROSITE" id="PS50110">
    <property type="entry name" value="RESPONSE_REGULATORY"/>
    <property type="match status" value="1"/>
</dbReference>
<keyword evidence="1 2" id="KW-0597">Phosphoprotein</keyword>
<evidence type="ECO:0000256" key="2">
    <source>
        <dbReference type="PROSITE-ProRule" id="PRU00169"/>
    </source>
</evidence>
<dbReference type="SUPFAM" id="SSF52172">
    <property type="entry name" value="CheY-like"/>
    <property type="match status" value="1"/>
</dbReference>
<dbReference type="SMART" id="SM00448">
    <property type="entry name" value="REC"/>
    <property type="match status" value="1"/>
</dbReference>
<dbReference type="EMBL" id="SMLW01000328">
    <property type="protein sequence ID" value="MTI23906.1"/>
    <property type="molecule type" value="Genomic_DNA"/>
</dbReference>
<dbReference type="PANTHER" id="PTHR44591:SF3">
    <property type="entry name" value="RESPONSE REGULATORY DOMAIN-CONTAINING PROTEIN"/>
    <property type="match status" value="1"/>
</dbReference>
<dbReference type="PANTHER" id="PTHR44591">
    <property type="entry name" value="STRESS RESPONSE REGULATOR PROTEIN 1"/>
    <property type="match status" value="1"/>
</dbReference>
<dbReference type="Gene3D" id="3.40.50.2300">
    <property type="match status" value="1"/>
</dbReference>
<organism evidence="4 5">
    <name type="scientific">Fulvivirga kasyanovii</name>
    <dbReference type="NCBI Taxonomy" id="396812"/>
    <lineage>
        <taxon>Bacteria</taxon>
        <taxon>Pseudomonadati</taxon>
        <taxon>Bacteroidota</taxon>
        <taxon>Cytophagia</taxon>
        <taxon>Cytophagales</taxon>
        <taxon>Fulvivirgaceae</taxon>
        <taxon>Fulvivirga</taxon>
    </lineage>
</organism>
<accession>A0ABW9RJS1</accession>
<reference evidence="4 5" key="1">
    <citation type="submission" date="2019-02" db="EMBL/GenBank/DDBJ databases">
        <authorList>
            <person name="Goldberg S.R."/>
            <person name="Haltli B.A."/>
            <person name="Correa H."/>
            <person name="Russell K.G."/>
        </authorList>
    </citation>
    <scope>NUCLEOTIDE SEQUENCE [LARGE SCALE GENOMIC DNA]</scope>
    <source>
        <strain evidence="4 5">JCM 16186</strain>
    </source>
</reference>
<dbReference type="InterPro" id="IPR011006">
    <property type="entry name" value="CheY-like_superfamily"/>
</dbReference>
<keyword evidence="5" id="KW-1185">Reference proteome</keyword>
<evidence type="ECO:0000313" key="5">
    <source>
        <dbReference type="Proteomes" id="UP000798808"/>
    </source>
</evidence>
<feature type="modified residue" description="4-aspartylphosphate" evidence="2">
    <location>
        <position position="56"/>
    </location>
</feature>
<comment type="caution">
    <text evidence="4">The sequence shown here is derived from an EMBL/GenBank/DDBJ whole genome shotgun (WGS) entry which is preliminary data.</text>
</comment>
<evidence type="ECO:0000256" key="1">
    <source>
        <dbReference type="ARBA" id="ARBA00022553"/>
    </source>
</evidence>
<evidence type="ECO:0000259" key="3">
    <source>
        <dbReference type="PROSITE" id="PS50110"/>
    </source>
</evidence>
<dbReference type="InterPro" id="IPR001789">
    <property type="entry name" value="Sig_transdc_resp-reg_receiver"/>
</dbReference>
<name>A0ABW9RJS1_9BACT</name>
<dbReference type="Proteomes" id="UP000798808">
    <property type="component" value="Unassembled WGS sequence"/>
</dbReference>
<protein>
    <submittedName>
        <fullName evidence="4">Response regulator transcription factor</fullName>
    </submittedName>
</protein>
<dbReference type="RefSeq" id="WP_155169313.1">
    <property type="nucleotide sequence ID" value="NZ_BAAAFL010000065.1"/>
</dbReference>
<feature type="domain" description="Response regulatory" evidence="3">
    <location>
        <begin position="7"/>
        <end position="121"/>
    </location>
</feature>
<proteinExistence type="predicted"/>
<evidence type="ECO:0000313" key="4">
    <source>
        <dbReference type="EMBL" id="MTI23906.1"/>
    </source>
</evidence>
<dbReference type="InterPro" id="IPR050595">
    <property type="entry name" value="Bact_response_regulator"/>
</dbReference>